<proteinExistence type="predicted"/>
<dbReference type="PANTHER" id="PTHR10806:SF6">
    <property type="entry name" value="SIGNAL PEPTIDASE COMPLEX CATALYTIC SUBUNIT SEC11"/>
    <property type="match status" value="1"/>
</dbReference>
<gene>
    <name evidence="5" type="ORF">KXQ929_LOCUS9360</name>
</gene>
<dbReference type="GO" id="GO:0008233">
    <property type="term" value="F:peptidase activity"/>
    <property type="evidence" value="ECO:0007669"/>
    <property type="project" value="InterPro"/>
</dbReference>
<protein>
    <recommendedName>
        <fullName evidence="2">Signal peptidase complex catalytic subunit SEC11</fullName>
    </recommendedName>
    <alternativeName>
        <fullName evidence="3">Signal peptidase complex catalytic subunit sec11</fullName>
    </alternativeName>
</protein>
<comment type="subcellular location">
    <subcellularLocation>
        <location evidence="1">Endoplasmic reticulum membrane</location>
        <topology evidence="1">Single-pass type II membrane protein</topology>
    </subcellularLocation>
</comment>
<dbReference type="AlphaFoldDB" id="A0A818SZL5"/>
<sequence length="137" mass="15294">MVLTNTANPIVVLLSSGIDSVVYAPGNLFLLTNYCSESIRAGDIIVFRIQGRGLFIFHRVIRVHEKENGYVKFLTKGDFNYVDDRGLYAPGQVWLEKKDVVGKIHSICWHVDHHNGRTPSTGLSCFDSGGILCIKEL</sequence>
<organism evidence="5 6">
    <name type="scientific">Adineta steineri</name>
    <dbReference type="NCBI Taxonomy" id="433720"/>
    <lineage>
        <taxon>Eukaryota</taxon>
        <taxon>Metazoa</taxon>
        <taxon>Spiralia</taxon>
        <taxon>Gnathifera</taxon>
        <taxon>Rotifera</taxon>
        <taxon>Eurotatoria</taxon>
        <taxon>Bdelloidea</taxon>
        <taxon>Adinetida</taxon>
        <taxon>Adinetidae</taxon>
        <taxon>Adineta</taxon>
    </lineage>
</organism>
<dbReference type="Proteomes" id="UP000663868">
    <property type="component" value="Unassembled WGS sequence"/>
</dbReference>
<name>A0A818SZL5_9BILA</name>
<dbReference type="EMBL" id="CAJOBB010000424">
    <property type="protein sequence ID" value="CAF3676478.1"/>
    <property type="molecule type" value="Genomic_DNA"/>
</dbReference>
<dbReference type="GO" id="GO:0005787">
    <property type="term" value="C:signal peptidase complex"/>
    <property type="evidence" value="ECO:0007669"/>
    <property type="project" value="TreeGrafter"/>
</dbReference>
<accession>A0A818SZL5</accession>
<dbReference type="CDD" id="cd06462">
    <property type="entry name" value="Peptidase_S24_S26"/>
    <property type="match status" value="1"/>
</dbReference>
<evidence type="ECO:0000256" key="1">
    <source>
        <dbReference type="ARBA" id="ARBA00004648"/>
    </source>
</evidence>
<dbReference type="PANTHER" id="PTHR10806">
    <property type="entry name" value="SIGNAL PEPTIDASE COMPLEX CATALYTIC SUBUNIT SEC11"/>
    <property type="match status" value="1"/>
</dbReference>
<reference evidence="5" key="1">
    <citation type="submission" date="2021-02" db="EMBL/GenBank/DDBJ databases">
        <authorList>
            <person name="Nowell W R."/>
        </authorList>
    </citation>
    <scope>NUCLEOTIDE SEQUENCE</scope>
</reference>
<dbReference type="GO" id="GO:0006465">
    <property type="term" value="P:signal peptide processing"/>
    <property type="evidence" value="ECO:0007669"/>
    <property type="project" value="InterPro"/>
</dbReference>
<dbReference type="InterPro" id="IPR001733">
    <property type="entry name" value="Peptidase_S26B"/>
</dbReference>
<evidence type="ECO:0000256" key="4">
    <source>
        <dbReference type="ARBA" id="ARBA00045533"/>
    </source>
</evidence>
<comment type="function">
    <text evidence="4">Catalytic component of the signal peptidase complex (SPC) which catalyzes the cleavage of N-terminal signal sequences from nascent proteins as they are translocated into the lumen of the endoplasmic reticulum. Specifically cleaves N-terminal signal peptides that contain a hydrophobic alpha-helix (h-region) shorter than 18-20 amino acids.</text>
</comment>
<comment type="caution">
    <text evidence="5">The sequence shown here is derived from an EMBL/GenBank/DDBJ whole genome shotgun (WGS) entry which is preliminary data.</text>
</comment>
<evidence type="ECO:0000313" key="6">
    <source>
        <dbReference type="Proteomes" id="UP000663868"/>
    </source>
</evidence>
<evidence type="ECO:0000313" key="5">
    <source>
        <dbReference type="EMBL" id="CAF3676478.1"/>
    </source>
</evidence>
<evidence type="ECO:0000256" key="2">
    <source>
        <dbReference type="ARBA" id="ARBA00019685"/>
    </source>
</evidence>
<evidence type="ECO:0000256" key="3">
    <source>
        <dbReference type="ARBA" id="ARBA00021755"/>
    </source>
</evidence>